<sequence length="620" mass="71206">PTPSSNIPFRHDPDFIERGNLLQQIQDRLSPHTARVALAGLGGVGKSMLAIEHCIQLRESEPGTWVPWVHASSSTRFHQSLREISEQIKLPKREDAQPGEVPRLLRAWLSNGENGPWLVVLDNVDDAGFLLEIHNENNSSLKLFDCFPASTHGRLLITTRSRSTARELVYEKEILTIEPMLKQHAIELLERKLGCLATQESIPDPASTLEYTPPALSQAATFITHRRPLFLVERYLKKFRKSEKSRSSILRYNGENLSQDDEAKNSIIITWQISFKHIRRTRRSAAELLSLLCFFDRSGIPINLLRTHFERECNKWQGTRDLSHPDVILDDDDNLSDRSADEAFELDLELLQDYSMVKIAEAGDVLEMHRLAQLGIRIWLKSHGQLERFACLFCIVLGAAHPEAEYEHWDQCRLLYPHVKYALELALPNGEETRRWASLLIKAASYAFEQGSASDAAWLSLASLQARRKEYGEEASETCYPMLLLAGANEQLASWKVAEKLRTQVVEATKGMFGEEHPQTLDSMAHLALTFHSQKRWKEEERLRMQILETRRRVLGEEHPDTPRSMSNLAWMYYIRPRWNEAEELGAQVLRARKRVLGEEHPDTLRSISNLTSRYNTRER</sequence>
<feature type="non-terminal residue" evidence="2">
    <location>
        <position position="1"/>
    </location>
</feature>
<gene>
    <name evidence="2" type="ORF">K431DRAFT_226002</name>
</gene>
<dbReference type="InterPro" id="IPR011990">
    <property type="entry name" value="TPR-like_helical_dom_sf"/>
</dbReference>
<dbReference type="PANTHER" id="PTHR46082:SF6">
    <property type="entry name" value="AAA+ ATPASE DOMAIN-CONTAINING PROTEIN-RELATED"/>
    <property type="match status" value="1"/>
</dbReference>
<dbReference type="AlphaFoldDB" id="A0A9P4Q4V7"/>
<dbReference type="EMBL" id="MU003797">
    <property type="protein sequence ID" value="KAF2720632.1"/>
    <property type="molecule type" value="Genomic_DNA"/>
</dbReference>
<dbReference type="SUPFAM" id="SSF52540">
    <property type="entry name" value="P-loop containing nucleoside triphosphate hydrolases"/>
    <property type="match status" value="1"/>
</dbReference>
<dbReference type="InterPro" id="IPR002182">
    <property type="entry name" value="NB-ARC"/>
</dbReference>
<name>A0A9P4Q4V7_9PEZI</name>
<evidence type="ECO:0000313" key="2">
    <source>
        <dbReference type="EMBL" id="KAF2720632.1"/>
    </source>
</evidence>
<dbReference type="Pfam" id="PF00931">
    <property type="entry name" value="NB-ARC"/>
    <property type="match status" value="1"/>
</dbReference>
<accession>A0A9P4Q4V7</accession>
<dbReference type="Proteomes" id="UP000799441">
    <property type="component" value="Unassembled WGS sequence"/>
</dbReference>
<proteinExistence type="predicted"/>
<evidence type="ECO:0000313" key="3">
    <source>
        <dbReference type="Proteomes" id="UP000799441"/>
    </source>
</evidence>
<keyword evidence="3" id="KW-1185">Reference proteome</keyword>
<feature type="domain" description="NB-ARC" evidence="1">
    <location>
        <begin position="22"/>
        <end position="192"/>
    </location>
</feature>
<dbReference type="GO" id="GO:0043531">
    <property type="term" value="F:ADP binding"/>
    <property type="evidence" value="ECO:0007669"/>
    <property type="project" value="InterPro"/>
</dbReference>
<evidence type="ECO:0000259" key="1">
    <source>
        <dbReference type="Pfam" id="PF00931"/>
    </source>
</evidence>
<dbReference type="OrthoDB" id="5986190at2759"/>
<protein>
    <recommendedName>
        <fullName evidence="1">NB-ARC domain-containing protein</fullName>
    </recommendedName>
</protein>
<comment type="caution">
    <text evidence="2">The sequence shown here is derived from an EMBL/GenBank/DDBJ whole genome shotgun (WGS) entry which is preliminary data.</text>
</comment>
<dbReference type="PANTHER" id="PTHR46082">
    <property type="entry name" value="ATP/GTP-BINDING PROTEIN-RELATED"/>
    <property type="match status" value="1"/>
</dbReference>
<dbReference type="Gene3D" id="1.25.40.10">
    <property type="entry name" value="Tetratricopeptide repeat domain"/>
    <property type="match status" value="1"/>
</dbReference>
<dbReference type="InterPro" id="IPR027417">
    <property type="entry name" value="P-loop_NTPase"/>
</dbReference>
<dbReference type="Gene3D" id="3.40.50.300">
    <property type="entry name" value="P-loop containing nucleotide triphosphate hydrolases"/>
    <property type="match status" value="1"/>
</dbReference>
<dbReference type="InterPro" id="IPR053137">
    <property type="entry name" value="NLR-like"/>
</dbReference>
<dbReference type="SUPFAM" id="SSF48452">
    <property type="entry name" value="TPR-like"/>
    <property type="match status" value="1"/>
</dbReference>
<dbReference type="Pfam" id="PF13374">
    <property type="entry name" value="TPR_10"/>
    <property type="match status" value="2"/>
</dbReference>
<reference evidence="2" key="1">
    <citation type="journal article" date="2020" name="Stud. Mycol.">
        <title>101 Dothideomycetes genomes: a test case for predicting lifestyles and emergence of pathogens.</title>
        <authorList>
            <person name="Haridas S."/>
            <person name="Albert R."/>
            <person name="Binder M."/>
            <person name="Bloem J."/>
            <person name="Labutti K."/>
            <person name="Salamov A."/>
            <person name="Andreopoulos B."/>
            <person name="Baker S."/>
            <person name="Barry K."/>
            <person name="Bills G."/>
            <person name="Bluhm B."/>
            <person name="Cannon C."/>
            <person name="Castanera R."/>
            <person name="Culley D."/>
            <person name="Daum C."/>
            <person name="Ezra D."/>
            <person name="Gonzalez J."/>
            <person name="Henrissat B."/>
            <person name="Kuo A."/>
            <person name="Liang C."/>
            <person name="Lipzen A."/>
            <person name="Lutzoni F."/>
            <person name="Magnuson J."/>
            <person name="Mondo S."/>
            <person name="Nolan M."/>
            <person name="Ohm R."/>
            <person name="Pangilinan J."/>
            <person name="Park H.-J."/>
            <person name="Ramirez L."/>
            <person name="Alfaro M."/>
            <person name="Sun H."/>
            <person name="Tritt A."/>
            <person name="Yoshinaga Y."/>
            <person name="Zwiers L.-H."/>
            <person name="Turgeon B."/>
            <person name="Goodwin S."/>
            <person name="Spatafora J."/>
            <person name="Crous P."/>
            <person name="Grigoriev I."/>
        </authorList>
    </citation>
    <scope>NUCLEOTIDE SEQUENCE</scope>
    <source>
        <strain evidence="2">CBS 116435</strain>
    </source>
</reference>
<organism evidence="2 3">
    <name type="scientific">Polychaeton citri CBS 116435</name>
    <dbReference type="NCBI Taxonomy" id="1314669"/>
    <lineage>
        <taxon>Eukaryota</taxon>
        <taxon>Fungi</taxon>
        <taxon>Dikarya</taxon>
        <taxon>Ascomycota</taxon>
        <taxon>Pezizomycotina</taxon>
        <taxon>Dothideomycetes</taxon>
        <taxon>Dothideomycetidae</taxon>
        <taxon>Capnodiales</taxon>
        <taxon>Capnodiaceae</taxon>
        <taxon>Polychaeton</taxon>
    </lineage>
</organism>